<evidence type="ECO:0000259" key="7">
    <source>
        <dbReference type="Pfam" id="PF01522"/>
    </source>
</evidence>
<dbReference type="Pfam" id="PF01522">
    <property type="entry name" value="Polysacc_deac_1"/>
    <property type="match status" value="1"/>
</dbReference>
<reference evidence="8 9" key="1">
    <citation type="submission" date="2019-06" db="EMBL/GenBank/DDBJ databases">
        <title>New taxonomy in bacterial strain CC-CFT640, isolated from vineyard.</title>
        <authorList>
            <person name="Lin S.-Y."/>
            <person name="Tsai C.-F."/>
            <person name="Young C.-C."/>
        </authorList>
    </citation>
    <scope>NUCLEOTIDE SEQUENCE [LARGE SCALE GENOMIC DNA]</scope>
    <source>
        <strain evidence="8 9">CC-CFT640</strain>
    </source>
</reference>
<evidence type="ECO:0000256" key="5">
    <source>
        <dbReference type="ARBA" id="ARBA00022729"/>
    </source>
</evidence>
<keyword evidence="9" id="KW-1185">Reference proteome</keyword>
<dbReference type="GO" id="GO:0005975">
    <property type="term" value="P:carbohydrate metabolic process"/>
    <property type="evidence" value="ECO:0007669"/>
    <property type="project" value="InterPro"/>
</dbReference>
<dbReference type="GO" id="GO:0005576">
    <property type="term" value="C:extracellular region"/>
    <property type="evidence" value="ECO:0007669"/>
    <property type="project" value="UniProtKB-SubCell"/>
</dbReference>
<dbReference type="SUPFAM" id="SSF88713">
    <property type="entry name" value="Glycoside hydrolase/deacetylase"/>
    <property type="match status" value="1"/>
</dbReference>
<dbReference type="PANTHER" id="PTHR34216">
    <property type="match status" value="1"/>
</dbReference>
<protein>
    <recommendedName>
        <fullName evidence="4">Chitooligosaccharide deacetylase</fullName>
    </recommendedName>
    <alternativeName>
        <fullName evidence="6">Nodulation protein B</fullName>
    </alternativeName>
</protein>
<proteinExistence type="inferred from homology"/>
<dbReference type="InterPro" id="IPR002509">
    <property type="entry name" value="NODB_dom"/>
</dbReference>
<evidence type="ECO:0000256" key="4">
    <source>
        <dbReference type="ARBA" id="ARBA00020071"/>
    </source>
</evidence>
<comment type="similarity">
    <text evidence="3">Belongs to the polysaccharide deacetylase family.</text>
</comment>
<dbReference type="InterPro" id="IPR011330">
    <property type="entry name" value="Glyco_hydro/deAcase_b/a-brl"/>
</dbReference>
<comment type="function">
    <text evidence="1">Is involved in generating a small heat-stable compound (Nod), an acylated oligomer of N-acetylglucosamine, that stimulates mitosis in various plant protoplasts.</text>
</comment>
<organism evidence="8 9">
    <name type="scientific">Vineibacter terrae</name>
    <dbReference type="NCBI Taxonomy" id="2586908"/>
    <lineage>
        <taxon>Bacteria</taxon>
        <taxon>Pseudomonadati</taxon>
        <taxon>Pseudomonadota</taxon>
        <taxon>Alphaproteobacteria</taxon>
        <taxon>Hyphomicrobiales</taxon>
        <taxon>Vineibacter</taxon>
    </lineage>
</organism>
<dbReference type="AlphaFoldDB" id="A0A5C8PQ68"/>
<dbReference type="Gene3D" id="3.20.20.370">
    <property type="entry name" value="Glycoside hydrolase/deacetylase"/>
    <property type="match status" value="1"/>
</dbReference>
<comment type="subcellular location">
    <subcellularLocation>
        <location evidence="2">Secreted</location>
    </subcellularLocation>
</comment>
<sequence length="315" mass="35199">MSGRLTIVMYHYVHELAGQGFVKLVGRTYDEFQGQLDYLERRFTIVTPEQFIDAVKGRCALPANACMLTFDDGYRIHYSVVFKALRERGLAGFFFPPARPVLEPSVLDVHKIHFTLASTAGAAEVARQLCDWLEMNAVAFSLQPVASYKAAYAKASRFDPAEVVFVKRMLQKGLPDAVRTAAVDALFRNLSGYDEALLSEALYLRAHEIAEMVDSGMYVGAHGYDHRWLDTLTVAEQERELDLSLSFLEDVGAPTENWIMCYPYGGQDPLLLDGLRRRGCVAGLTTEVAVADIGRYDPLLLPRLDTNDLPLHRDG</sequence>
<evidence type="ECO:0000256" key="6">
    <source>
        <dbReference type="ARBA" id="ARBA00032976"/>
    </source>
</evidence>
<evidence type="ECO:0000256" key="2">
    <source>
        <dbReference type="ARBA" id="ARBA00004613"/>
    </source>
</evidence>
<evidence type="ECO:0000256" key="3">
    <source>
        <dbReference type="ARBA" id="ARBA00010973"/>
    </source>
</evidence>
<gene>
    <name evidence="8" type="ORF">FHP25_09885</name>
</gene>
<dbReference type="InterPro" id="IPR051398">
    <property type="entry name" value="Polysacch_Deacetylase"/>
</dbReference>
<dbReference type="GO" id="GO:0016810">
    <property type="term" value="F:hydrolase activity, acting on carbon-nitrogen (but not peptide) bonds"/>
    <property type="evidence" value="ECO:0007669"/>
    <property type="project" value="InterPro"/>
</dbReference>
<evidence type="ECO:0000313" key="8">
    <source>
        <dbReference type="EMBL" id="TXL77071.1"/>
    </source>
</evidence>
<dbReference type="OrthoDB" id="9814639at2"/>
<evidence type="ECO:0000256" key="1">
    <source>
        <dbReference type="ARBA" id="ARBA00003236"/>
    </source>
</evidence>
<keyword evidence="5" id="KW-0732">Signal</keyword>
<feature type="domain" description="NodB homology" evidence="7">
    <location>
        <begin position="63"/>
        <end position="279"/>
    </location>
</feature>
<dbReference type="Proteomes" id="UP000321638">
    <property type="component" value="Unassembled WGS sequence"/>
</dbReference>
<comment type="caution">
    <text evidence="8">The sequence shown here is derived from an EMBL/GenBank/DDBJ whole genome shotgun (WGS) entry which is preliminary data.</text>
</comment>
<name>A0A5C8PQ68_9HYPH</name>
<dbReference type="CDD" id="cd10971">
    <property type="entry name" value="CE4_DAC_u2_5s"/>
    <property type="match status" value="1"/>
</dbReference>
<dbReference type="EMBL" id="VDUZ01000009">
    <property type="protein sequence ID" value="TXL77071.1"/>
    <property type="molecule type" value="Genomic_DNA"/>
</dbReference>
<dbReference type="PANTHER" id="PTHR34216:SF3">
    <property type="entry name" value="POLY-BETA-1,6-N-ACETYL-D-GLUCOSAMINE N-DEACETYLASE"/>
    <property type="match status" value="1"/>
</dbReference>
<evidence type="ECO:0000313" key="9">
    <source>
        <dbReference type="Proteomes" id="UP000321638"/>
    </source>
</evidence>
<accession>A0A5C8PQ68</accession>